<comment type="caution">
    <text evidence="1">The sequence shown here is derived from an EMBL/GenBank/DDBJ whole genome shotgun (WGS) entry which is preliminary data.</text>
</comment>
<evidence type="ECO:0000313" key="2">
    <source>
        <dbReference type="Proteomes" id="UP000542811"/>
    </source>
</evidence>
<protein>
    <submittedName>
        <fullName evidence="1">Uncharacterized protein</fullName>
    </submittedName>
</protein>
<dbReference type="EMBL" id="JACHXX010000011">
    <property type="protein sequence ID" value="MBB3165596.1"/>
    <property type="molecule type" value="Genomic_DNA"/>
</dbReference>
<accession>A0ABR6GH76</accession>
<organism evidence="1 2">
    <name type="scientific">Rhizobium laguerreae</name>
    <dbReference type="NCBI Taxonomy" id="1076926"/>
    <lineage>
        <taxon>Bacteria</taxon>
        <taxon>Pseudomonadati</taxon>
        <taxon>Pseudomonadota</taxon>
        <taxon>Alphaproteobacteria</taxon>
        <taxon>Hyphomicrobiales</taxon>
        <taxon>Rhizobiaceae</taxon>
        <taxon>Rhizobium/Agrobacterium group</taxon>
        <taxon>Rhizobium</taxon>
    </lineage>
</organism>
<name>A0ABR6GH76_9HYPH</name>
<dbReference type="RefSeq" id="WP_244735463.1">
    <property type="nucleotide sequence ID" value="NZ_JAAXQU010000005.1"/>
</dbReference>
<sequence length="68" mass="7597">MQAFARRAKATSDRKKAIQFIAEQNVGVATSQLDEVESQPIFLSISRRSAGLDASLERNRSSHAHLLW</sequence>
<proteinExistence type="predicted"/>
<reference evidence="1 2" key="1">
    <citation type="submission" date="2020-08" db="EMBL/GenBank/DDBJ databases">
        <title>Genomic Encyclopedia of Type Strains, Phase III (KMG-III): the genomes of soil and plant-associated and newly described type strains.</title>
        <authorList>
            <person name="Whitman W."/>
        </authorList>
    </citation>
    <scope>NUCLEOTIDE SEQUENCE [LARGE SCALE GENOMIC DNA]</scope>
    <source>
        <strain evidence="1 2">CECT 8280</strain>
    </source>
</reference>
<evidence type="ECO:0000313" key="1">
    <source>
        <dbReference type="EMBL" id="MBB3165596.1"/>
    </source>
</evidence>
<dbReference type="Proteomes" id="UP000542811">
    <property type="component" value="Unassembled WGS sequence"/>
</dbReference>
<keyword evidence="2" id="KW-1185">Reference proteome</keyword>
<gene>
    <name evidence="1" type="ORF">FHS25_006106</name>
</gene>